<dbReference type="OrthoDB" id="7147154at2759"/>
<reference evidence="2 3" key="1">
    <citation type="journal article" date="2019" name="Commun. Biol.">
        <title>The bagworm genome reveals a unique fibroin gene that provides high tensile strength.</title>
        <authorList>
            <person name="Kono N."/>
            <person name="Nakamura H."/>
            <person name="Ohtoshi R."/>
            <person name="Tomita M."/>
            <person name="Numata K."/>
            <person name="Arakawa K."/>
        </authorList>
    </citation>
    <scope>NUCLEOTIDE SEQUENCE [LARGE SCALE GENOMIC DNA]</scope>
</reference>
<feature type="region of interest" description="Disordered" evidence="1">
    <location>
        <begin position="1"/>
        <end position="34"/>
    </location>
</feature>
<feature type="compositionally biased region" description="Low complexity" evidence="1">
    <location>
        <begin position="8"/>
        <end position="18"/>
    </location>
</feature>
<dbReference type="AlphaFoldDB" id="A0A4C1VHI9"/>
<proteinExistence type="predicted"/>
<sequence>MLMATIESHSSSALSSTVDDSDDNSDKTAIGNGEQLKVPSFQYIDDDSGTTVTRNGIKEELVKLTAEEKQRYATMTIEINGEKLNALFVLQNKIRDLNMCEKYKKYEGRSFGRGFTKRS</sequence>
<accession>A0A4C1VHI9</accession>
<name>A0A4C1VHI9_EUMVA</name>
<dbReference type="Proteomes" id="UP000299102">
    <property type="component" value="Unassembled WGS sequence"/>
</dbReference>
<comment type="caution">
    <text evidence="2">The sequence shown here is derived from an EMBL/GenBank/DDBJ whole genome shotgun (WGS) entry which is preliminary data.</text>
</comment>
<evidence type="ECO:0000313" key="2">
    <source>
        <dbReference type="EMBL" id="GBP38039.1"/>
    </source>
</evidence>
<evidence type="ECO:0000313" key="3">
    <source>
        <dbReference type="Proteomes" id="UP000299102"/>
    </source>
</evidence>
<keyword evidence="3" id="KW-1185">Reference proteome</keyword>
<gene>
    <name evidence="2" type="ORF">EVAR_95164_1</name>
</gene>
<organism evidence="2 3">
    <name type="scientific">Eumeta variegata</name>
    <name type="common">Bagworm moth</name>
    <name type="synonym">Eumeta japonica</name>
    <dbReference type="NCBI Taxonomy" id="151549"/>
    <lineage>
        <taxon>Eukaryota</taxon>
        <taxon>Metazoa</taxon>
        <taxon>Ecdysozoa</taxon>
        <taxon>Arthropoda</taxon>
        <taxon>Hexapoda</taxon>
        <taxon>Insecta</taxon>
        <taxon>Pterygota</taxon>
        <taxon>Neoptera</taxon>
        <taxon>Endopterygota</taxon>
        <taxon>Lepidoptera</taxon>
        <taxon>Glossata</taxon>
        <taxon>Ditrysia</taxon>
        <taxon>Tineoidea</taxon>
        <taxon>Psychidae</taxon>
        <taxon>Oiketicinae</taxon>
        <taxon>Eumeta</taxon>
    </lineage>
</organism>
<dbReference type="EMBL" id="BGZK01000343">
    <property type="protein sequence ID" value="GBP38039.1"/>
    <property type="molecule type" value="Genomic_DNA"/>
</dbReference>
<evidence type="ECO:0000256" key="1">
    <source>
        <dbReference type="SAM" id="MobiDB-lite"/>
    </source>
</evidence>
<protein>
    <submittedName>
        <fullName evidence="2">Uncharacterized protein</fullName>
    </submittedName>
</protein>